<keyword evidence="2" id="KW-0812">Transmembrane</keyword>
<keyword evidence="4" id="KW-1185">Reference proteome</keyword>
<evidence type="ECO:0000313" key="4">
    <source>
        <dbReference type="Proteomes" id="UP001500683"/>
    </source>
</evidence>
<dbReference type="InterPro" id="IPR011701">
    <property type="entry name" value="MFS"/>
</dbReference>
<evidence type="ECO:0008006" key="5">
    <source>
        <dbReference type="Google" id="ProtNLM"/>
    </source>
</evidence>
<sequence length="242" mass="24886">MSSQQVASYRAVLRTPLAGRTFIAALVGRLSYGTVFLSLVLACTQATGSYATAGGAIALFGLAGSLLSPVRARLIDRHGVRRALPPMAVAYALLLTLLAALTWRPGTPGSLLWLVAGLTGAFAPPLGPIMRALWSDLLADGALLQRAYSVDTVAEELLYVAGPLIAGMLAGLAHPSLGVAASAGLVTVGSLALASSPAARSDARERSRQAEGADVSRPSTGVRPETGDIRSRAPPDSACPFW</sequence>
<feature type="transmembrane region" description="Helical" evidence="2">
    <location>
        <begin position="88"/>
        <end position="105"/>
    </location>
</feature>
<accession>A0ABP7V0I5</accession>
<feature type="compositionally biased region" description="Basic and acidic residues" evidence="1">
    <location>
        <begin position="201"/>
        <end position="211"/>
    </location>
</feature>
<evidence type="ECO:0000256" key="1">
    <source>
        <dbReference type="SAM" id="MobiDB-lite"/>
    </source>
</evidence>
<proteinExistence type="predicted"/>
<gene>
    <name evidence="3" type="ORF">GCM10022214_05620</name>
</gene>
<dbReference type="InterPro" id="IPR036259">
    <property type="entry name" value="MFS_trans_sf"/>
</dbReference>
<feature type="transmembrane region" description="Helical" evidence="2">
    <location>
        <begin position="111"/>
        <end position="133"/>
    </location>
</feature>
<feature type="transmembrane region" description="Helical" evidence="2">
    <location>
        <begin position="153"/>
        <end position="173"/>
    </location>
</feature>
<dbReference type="Pfam" id="PF07690">
    <property type="entry name" value="MFS_1"/>
    <property type="match status" value="1"/>
</dbReference>
<dbReference type="Proteomes" id="UP001500683">
    <property type="component" value="Unassembled WGS sequence"/>
</dbReference>
<dbReference type="PANTHER" id="PTHR23542">
    <property type="match status" value="1"/>
</dbReference>
<keyword evidence="2" id="KW-0472">Membrane</keyword>
<dbReference type="PANTHER" id="PTHR23542:SF1">
    <property type="entry name" value="MAJOR FACILITATOR SUPERFAMILY (MFS) PROFILE DOMAIN-CONTAINING PROTEIN"/>
    <property type="match status" value="1"/>
</dbReference>
<evidence type="ECO:0000313" key="3">
    <source>
        <dbReference type="EMBL" id="GAA4056758.1"/>
    </source>
</evidence>
<reference evidence="4" key="1">
    <citation type="journal article" date="2019" name="Int. J. Syst. Evol. Microbiol.">
        <title>The Global Catalogue of Microorganisms (GCM) 10K type strain sequencing project: providing services to taxonomists for standard genome sequencing and annotation.</title>
        <authorList>
            <consortium name="The Broad Institute Genomics Platform"/>
            <consortium name="The Broad Institute Genome Sequencing Center for Infectious Disease"/>
            <person name="Wu L."/>
            <person name="Ma J."/>
        </authorList>
    </citation>
    <scope>NUCLEOTIDE SEQUENCE [LARGE SCALE GENOMIC DNA]</scope>
    <source>
        <strain evidence="4">JCM 16702</strain>
    </source>
</reference>
<comment type="caution">
    <text evidence="3">The sequence shown here is derived from an EMBL/GenBank/DDBJ whole genome shotgun (WGS) entry which is preliminary data.</text>
</comment>
<feature type="region of interest" description="Disordered" evidence="1">
    <location>
        <begin position="198"/>
        <end position="242"/>
    </location>
</feature>
<organism evidence="3 4">
    <name type="scientific">Actinomadura miaoliensis</name>
    <dbReference type="NCBI Taxonomy" id="430685"/>
    <lineage>
        <taxon>Bacteria</taxon>
        <taxon>Bacillati</taxon>
        <taxon>Actinomycetota</taxon>
        <taxon>Actinomycetes</taxon>
        <taxon>Streptosporangiales</taxon>
        <taxon>Thermomonosporaceae</taxon>
        <taxon>Actinomadura</taxon>
    </lineage>
</organism>
<dbReference type="SUPFAM" id="SSF103473">
    <property type="entry name" value="MFS general substrate transporter"/>
    <property type="match status" value="1"/>
</dbReference>
<protein>
    <recommendedName>
        <fullName evidence="5">MFS transporter</fullName>
    </recommendedName>
</protein>
<dbReference type="Gene3D" id="1.20.1250.20">
    <property type="entry name" value="MFS general substrate transporter like domains"/>
    <property type="match status" value="1"/>
</dbReference>
<feature type="transmembrane region" description="Helical" evidence="2">
    <location>
        <begin position="21"/>
        <end position="42"/>
    </location>
</feature>
<keyword evidence="2" id="KW-1133">Transmembrane helix</keyword>
<name>A0ABP7V0I5_9ACTN</name>
<feature type="transmembrane region" description="Helical" evidence="2">
    <location>
        <begin position="48"/>
        <end position="67"/>
    </location>
</feature>
<evidence type="ECO:0000256" key="2">
    <source>
        <dbReference type="SAM" id="Phobius"/>
    </source>
</evidence>
<feature type="transmembrane region" description="Helical" evidence="2">
    <location>
        <begin position="179"/>
        <end position="199"/>
    </location>
</feature>
<dbReference type="EMBL" id="BAAAZG010000001">
    <property type="protein sequence ID" value="GAA4056758.1"/>
    <property type="molecule type" value="Genomic_DNA"/>
</dbReference>